<keyword evidence="2" id="KW-1185">Reference proteome</keyword>
<dbReference type="InterPro" id="IPR051291">
    <property type="entry name" value="CIMAP"/>
</dbReference>
<protein>
    <submittedName>
        <fullName evidence="1">Uncharacterized protein</fullName>
    </submittedName>
</protein>
<dbReference type="Proteomes" id="UP000053268">
    <property type="component" value="Unassembled WGS sequence"/>
</dbReference>
<proteinExistence type="predicted"/>
<accession>A0A194PLH2</accession>
<gene>
    <name evidence="1" type="ORF">RR46_08381</name>
</gene>
<evidence type="ECO:0000313" key="1">
    <source>
        <dbReference type="EMBL" id="KPI91955.1"/>
    </source>
</evidence>
<dbReference type="EMBL" id="KQ459605">
    <property type="protein sequence ID" value="KPI91955.1"/>
    <property type="molecule type" value="Genomic_DNA"/>
</dbReference>
<evidence type="ECO:0000313" key="2">
    <source>
        <dbReference type="Proteomes" id="UP000053268"/>
    </source>
</evidence>
<name>A0A194PLH2_PAPXU</name>
<reference evidence="1 2" key="1">
    <citation type="journal article" date="2015" name="Nat. Commun.">
        <title>Outbred genome sequencing and CRISPR/Cas9 gene editing in butterflies.</title>
        <authorList>
            <person name="Li X."/>
            <person name="Fan D."/>
            <person name="Zhang W."/>
            <person name="Liu G."/>
            <person name="Zhang L."/>
            <person name="Zhao L."/>
            <person name="Fang X."/>
            <person name="Chen L."/>
            <person name="Dong Y."/>
            <person name="Chen Y."/>
            <person name="Ding Y."/>
            <person name="Zhao R."/>
            <person name="Feng M."/>
            <person name="Zhu Y."/>
            <person name="Feng Y."/>
            <person name="Jiang X."/>
            <person name="Zhu D."/>
            <person name="Xiang H."/>
            <person name="Feng X."/>
            <person name="Li S."/>
            <person name="Wang J."/>
            <person name="Zhang G."/>
            <person name="Kronforst M.R."/>
            <person name="Wang W."/>
        </authorList>
    </citation>
    <scope>NUCLEOTIDE SEQUENCE [LARGE SCALE GENOMIC DNA]</scope>
    <source>
        <strain evidence="1">Ya'a_city_454_Px</strain>
        <tissue evidence="1">Whole body</tissue>
    </source>
</reference>
<dbReference type="STRING" id="66420.A0A194PLH2"/>
<dbReference type="PANTHER" id="PTHR21580">
    <property type="entry name" value="SHIPPO-1-RELATED"/>
    <property type="match status" value="1"/>
</dbReference>
<dbReference type="AlphaFoldDB" id="A0A194PLH2"/>
<sequence length="589" mass="67790">MAFDLAERFPKVTKYYALLDPGQYQCIFDRKQKESVAPFLSKSPRVCQKGNKIWTHAAYSPKSDRHIPNCTSIRSTVPRFKYEAITNDALDEIICQCDKNICECLPKNEEPELKTEDPDRPRIFIGSYPRAMSDSGLSVPCRRDRGFQFFPDGRKKRVLEGFKAGPPLYDAVVREFTTFYRGCKWSHWTARRSTKTVHDGPGPADYTIEHGPTETEKCAEKIRAEKRRKSKQYRYIEMVQQKNIRENLPGPASYSPKPPKGTELKFLGSKAERFQISKYEVIPGPNAYTIKRTFDLPEPPDTYCHAKLPPIAPFEFKAPRFKRTTHQAPGPADYETTRKICNIMICSKAPFGSFTKRFTETKDLDEIAEEENEVKEEEQHEKCIKSSWMFKSNAKRMTPLEKNFCAPSPADLPMKMNDTKRSLPLQKTAPFYTSTERFQPWYNFIPIQNLDETPGPAQYRLDKPSCTPAVVRGPLYRSKRFDYSISNTPACNNYNIGGGVETVLHTSSVRVKDNIRKRRGFSWKALKQKSKLSDKERESLLLNNCIALLNVDLFSDKISNTGKNQSTATDKKDKLLQCFLYRHPVPNYF</sequence>
<organism evidence="1 2">
    <name type="scientific">Papilio xuthus</name>
    <name type="common">Asian swallowtail butterfly</name>
    <dbReference type="NCBI Taxonomy" id="66420"/>
    <lineage>
        <taxon>Eukaryota</taxon>
        <taxon>Metazoa</taxon>
        <taxon>Ecdysozoa</taxon>
        <taxon>Arthropoda</taxon>
        <taxon>Hexapoda</taxon>
        <taxon>Insecta</taxon>
        <taxon>Pterygota</taxon>
        <taxon>Neoptera</taxon>
        <taxon>Endopterygota</taxon>
        <taxon>Lepidoptera</taxon>
        <taxon>Glossata</taxon>
        <taxon>Ditrysia</taxon>
        <taxon>Papilionoidea</taxon>
        <taxon>Papilionidae</taxon>
        <taxon>Papilioninae</taxon>
        <taxon>Papilio</taxon>
    </lineage>
</organism>